<accession>A0ABU6A060</accession>
<keyword evidence="3" id="KW-1185">Reference proteome</keyword>
<comment type="caution">
    <text evidence="2">The sequence shown here is derived from an EMBL/GenBank/DDBJ whole genome shotgun (WGS) entry which is preliminary data.</text>
</comment>
<dbReference type="RefSeq" id="WP_324181572.1">
    <property type="nucleotide sequence ID" value="NZ_BAABAW010000014.1"/>
</dbReference>
<sequence length="56" mass="6011">MKNLTTLSNQELQKVNGGNNYYDDGNGGCIRTSGPKPIIVIKPTTGPTFPGPETQF</sequence>
<evidence type="ECO:0000313" key="3">
    <source>
        <dbReference type="Proteomes" id="UP001327027"/>
    </source>
</evidence>
<dbReference type="InterPro" id="IPR010133">
    <property type="entry name" value="Bacteriocin_signal_seq"/>
</dbReference>
<proteinExistence type="predicted"/>
<evidence type="ECO:0000313" key="2">
    <source>
        <dbReference type="EMBL" id="MEB3347547.1"/>
    </source>
</evidence>
<organism evidence="2 3">
    <name type="scientific">Aquimarina gracilis</name>
    <dbReference type="NCBI Taxonomy" id="874422"/>
    <lineage>
        <taxon>Bacteria</taxon>
        <taxon>Pseudomonadati</taxon>
        <taxon>Bacteroidota</taxon>
        <taxon>Flavobacteriia</taxon>
        <taxon>Flavobacteriales</taxon>
        <taxon>Flavobacteriaceae</taxon>
        <taxon>Aquimarina</taxon>
    </lineage>
</organism>
<evidence type="ECO:0000256" key="1">
    <source>
        <dbReference type="SAM" id="MobiDB-lite"/>
    </source>
</evidence>
<dbReference type="EMBL" id="JAYKLX010000009">
    <property type="protein sequence ID" value="MEB3347547.1"/>
    <property type="molecule type" value="Genomic_DNA"/>
</dbReference>
<dbReference type="Proteomes" id="UP001327027">
    <property type="component" value="Unassembled WGS sequence"/>
</dbReference>
<protein>
    <submittedName>
        <fullName evidence="2">Bacteriocin</fullName>
    </submittedName>
</protein>
<feature type="compositionally biased region" description="Low complexity" evidence="1">
    <location>
        <begin position="43"/>
        <end position="56"/>
    </location>
</feature>
<name>A0ABU6A060_9FLAO</name>
<dbReference type="NCBIfam" id="TIGR01847">
    <property type="entry name" value="bacteriocin_sig"/>
    <property type="match status" value="1"/>
</dbReference>
<reference evidence="2 3" key="1">
    <citation type="journal article" date="2013" name="Int. J. Syst. Evol. Microbiol.">
        <title>Aquimarina gracilis sp. nov., isolated from the gut microflora of a mussel, Mytilus coruscus, and emended description of Aquimarina spongiae.</title>
        <authorList>
            <person name="Park S.C."/>
            <person name="Choe H.N."/>
            <person name="Baik K.S."/>
            <person name="Seong C.N."/>
        </authorList>
    </citation>
    <scope>NUCLEOTIDE SEQUENCE [LARGE SCALE GENOMIC DNA]</scope>
    <source>
        <strain evidence="2 3">PSC32</strain>
    </source>
</reference>
<feature type="region of interest" description="Disordered" evidence="1">
    <location>
        <begin position="32"/>
        <end position="56"/>
    </location>
</feature>
<gene>
    <name evidence="2" type="ORF">U6A24_18875</name>
</gene>